<dbReference type="RefSeq" id="WP_230067426.1">
    <property type="nucleotide sequence ID" value="NZ_BAABLL010000004.1"/>
</dbReference>
<keyword evidence="2" id="KW-1185">Reference proteome</keyword>
<protein>
    <submittedName>
        <fullName evidence="1">Uncharacterized protein</fullName>
    </submittedName>
</protein>
<proteinExistence type="predicted"/>
<dbReference type="Pfam" id="PF07931">
    <property type="entry name" value="CPT"/>
    <property type="match status" value="1"/>
</dbReference>
<evidence type="ECO:0000313" key="1">
    <source>
        <dbReference type="EMBL" id="MFC4265783.1"/>
    </source>
</evidence>
<evidence type="ECO:0000313" key="2">
    <source>
        <dbReference type="Proteomes" id="UP001595773"/>
    </source>
</evidence>
<sequence length="61" mass="6689">MTDTVSYPVGAPQRVEERALQQSQSVHAGVVYDVEADTTFHTTDGRARVVANQLTVDTWSP</sequence>
<gene>
    <name evidence="1" type="ORF">ACFOW9_09245</name>
</gene>
<accession>A0ABV8R313</accession>
<reference evidence="2" key="1">
    <citation type="journal article" date="2019" name="Int. J. Syst. Evol. Microbiol.">
        <title>The Global Catalogue of Microorganisms (GCM) 10K type strain sequencing project: providing services to taxonomists for standard genome sequencing and annotation.</title>
        <authorList>
            <consortium name="The Broad Institute Genomics Platform"/>
            <consortium name="The Broad Institute Genome Sequencing Center for Infectious Disease"/>
            <person name="Wu L."/>
            <person name="Ma J."/>
        </authorList>
    </citation>
    <scope>NUCLEOTIDE SEQUENCE [LARGE SCALE GENOMIC DNA]</scope>
    <source>
        <strain evidence="2">CGMCC 1.10698</strain>
    </source>
</reference>
<name>A0ABV8R313_9MICC</name>
<organism evidence="1 2">
    <name type="scientific">Arthrobacter cryoconiti</name>
    <dbReference type="NCBI Taxonomy" id="748907"/>
    <lineage>
        <taxon>Bacteria</taxon>
        <taxon>Bacillati</taxon>
        <taxon>Actinomycetota</taxon>
        <taxon>Actinomycetes</taxon>
        <taxon>Micrococcales</taxon>
        <taxon>Micrococcaceae</taxon>
        <taxon>Arthrobacter</taxon>
    </lineage>
</organism>
<comment type="caution">
    <text evidence="1">The sequence shown here is derived from an EMBL/GenBank/DDBJ whole genome shotgun (WGS) entry which is preliminary data.</text>
</comment>
<dbReference type="Proteomes" id="UP001595773">
    <property type="component" value="Unassembled WGS sequence"/>
</dbReference>
<dbReference type="EMBL" id="JBHSCQ010000010">
    <property type="protein sequence ID" value="MFC4265783.1"/>
    <property type="molecule type" value="Genomic_DNA"/>
</dbReference>